<keyword evidence="1" id="KW-0472">Membrane</keyword>
<comment type="caution">
    <text evidence="2">The sequence shown here is derived from an EMBL/GenBank/DDBJ whole genome shotgun (WGS) entry which is preliminary data.</text>
</comment>
<dbReference type="InterPro" id="IPR019074">
    <property type="entry name" value="YabQ"/>
</dbReference>
<sequence>MSLSTQFLTMITMITGGFYLGLIQDTFRRFTPYWKNRRILTYVMEICFWLMQTMLLFYVLFRVNGGELRFYIFAACLLGFAFYQVAAANVYRKVLEQIIRIIAAVYRFFENIVQALIISPITWIVKLIYTFIVWLCKVVGTILLFILTVIITPIKWIIQAIYGLLPKKVQLFLFKIAGFYSKMKNICIKVVKYVRFKRR</sequence>
<reference evidence="2" key="1">
    <citation type="submission" date="2021-04" db="EMBL/GenBank/DDBJ databases">
        <title>Isolation and polyphasic classification of algal microorganism.</title>
        <authorList>
            <person name="Wang S."/>
        </authorList>
    </citation>
    <scope>NUCLEOTIDE SEQUENCE</scope>
    <source>
        <strain evidence="2">720a</strain>
    </source>
</reference>
<evidence type="ECO:0000256" key="1">
    <source>
        <dbReference type="SAM" id="Phobius"/>
    </source>
</evidence>
<keyword evidence="1" id="KW-1133">Transmembrane helix</keyword>
<dbReference type="Pfam" id="PF09578">
    <property type="entry name" value="Spore_YabQ"/>
    <property type="match status" value="1"/>
</dbReference>
<evidence type="ECO:0000313" key="3">
    <source>
        <dbReference type="Proteomes" id="UP000675284"/>
    </source>
</evidence>
<dbReference type="EMBL" id="JAGSOT010000060">
    <property type="protein sequence ID" value="MBR7797580.1"/>
    <property type="molecule type" value="Genomic_DNA"/>
</dbReference>
<name>A0A941IDY3_9BACI</name>
<feature type="transmembrane region" description="Helical" evidence="1">
    <location>
        <begin position="6"/>
        <end position="27"/>
    </location>
</feature>
<dbReference type="Proteomes" id="UP000675284">
    <property type="component" value="Unassembled WGS sequence"/>
</dbReference>
<keyword evidence="1" id="KW-0812">Transmembrane</keyword>
<dbReference type="AlphaFoldDB" id="A0A941IDY3"/>
<feature type="transmembrane region" description="Helical" evidence="1">
    <location>
        <begin position="112"/>
        <end position="135"/>
    </location>
</feature>
<evidence type="ECO:0000313" key="2">
    <source>
        <dbReference type="EMBL" id="MBR7797580.1"/>
    </source>
</evidence>
<gene>
    <name evidence="2" type="primary">yabQ</name>
    <name evidence="2" type="ORF">KCX74_16240</name>
</gene>
<feature type="transmembrane region" description="Helical" evidence="1">
    <location>
        <begin position="39"/>
        <end position="58"/>
    </location>
</feature>
<dbReference type="RefSeq" id="WP_026680187.1">
    <property type="nucleotide sequence ID" value="NZ_BAAACY010000050.1"/>
</dbReference>
<accession>A0A941IDY3</accession>
<keyword evidence="3" id="KW-1185">Reference proteome</keyword>
<dbReference type="NCBIfam" id="TIGR02893">
    <property type="entry name" value="spore_yabQ"/>
    <property type="match status" value="1"/>
</dbReference>
<proteinExistence type="predicted"/>
<feature type="transmembrane region" description="Helical" evidence="1">
    <location>
        <begin position="141"/>
        <end position="165"/>
    </location>
</feature>
<protein>
    <submittedName>
        <fullName evidence="2">Spore cortex biosynthesis protein YabQ</fullName>
    </submittedName>
</protein>
<feature type="transmembrane region" description="Helical" evidence="1">
    <location>
        <begin position="70"/>
        <end position="91"/>
    </location>
</feature>
<organism evidence="2 3">
    <name type="scientific">Virgibacillus salarius</name>
    <dbReference type="NCBI Taxonomy" id="447199"/>
    <lineage>
        <taxon>Bacteria</taxon>
        <taxon>Bacillati</taxon>
        <taxon>Bacillota</taxon>
        <taxon>Bacilli</taxon>
        <taxon>Bacillales</taxon>
        <taxon>Bacillaceae</taxon>
        <taxon>Virgibacillus</taxon>
    </lineage>
</organism>